<dbReference type="PROSITE" id="PS00636">
    <property type="entry name" value="DNAJ_1"/>
    <property type="match status" value="1"/>
</dbReference>
<dbReference type="PANTHER" id="PTHR45270:SF4">
    <property type="entry name" value="CHAPERONE DNAJ-DOMAIN SUPERFAMILY PROTEIN"/>
    <property type="match status" value="1"/>
</dbReference>
<feature type="compositionally biased region" description="Basic and acidic residues" evidence="1">
    <location>
        <begin position="39"/>
        <end position="48"/>
    </location>
</feature>
<keyword evidence="2" id="KW-0472">Membrane</keyword>
<feature type="transmembrane region" description="Helical" evidence="2">
    <location>
        <begin position="290"/>
        <end position="310"/>
    </location>
</feature>
<keyword evidence="5" id="KW-1185">Reference proteome</keyword>
<feature type="domain" description="J" evidence="3">
    <location>
        <begin position="372"/>
        <end position="439"/>
    </location>
</feature>
<dbReference type="InterPro" id="IPR001623">
    <property type="entry name" value="DnaJ_domain"/>
</dbReference>
<dbReference type="PROSITE" id="PS50076">
    <property type="entry name" value="DNAJ_2"/>
    <property type="match status" value="1"/>
</dbReference>
<reference evidence="4 5" key="1">
    <citation type="journal article" date="2018" name="Mol. Plant">
        <title>The genome of Artemisia annua provides insight into the evolution of Asteraceae family and artemisinin biosynthesis.</title>
        <authorList>
            <person name="Shen Q."/>
            <person name="Zhang L."/>
            <person name="Liao Z."/>
            <person name="Wang S."/>
            <person name="Yan T."/>
            <person name="Shi P."/>
            <person name="Liu M."/>
            <person name="Fu X."/>
            <person name="Pan Q."/>
            <person name="Wang Y."/>
            <person name="Lv Z."/>
            <person name="Lu X."/>
            <person name="Zhang F."/>
            <person name="Jiang W."/>
            <person name="Ma Y."/>
            <person name="Chen M."/>
            <person name="Hao X."/>
            <person name="Li L."/>
            <person name="Tang Y."/>
            <person name="Lv G."/>
            <person name="Zhou Y."/>
            <person name="Sun X."/>
            <person name="Brodelius P.E."/>
            <person name="Rose J.K.C."/>
            <person name="Tang K."/>
        </authorList>
    </citation>
    <scope>NUCLEOTIDE SEQUENCE [LARGE SCALE GENOMIC DNA]</scope>
    <source>
        <strain evidence="5">cv. Huhao1</strain>
        <tissue evidence="4">Leaf</tissue>
    </source>
</reference>
<gene>
    <name evidence="4" type="ORF">CTI12_AA513170</name>
</gene>
<evidence type="ECO:0000313" key="5">
    <source>
        <dbReference type="Proteomes" id="UP000245207"/>
    </source>
</evidence>
<evidence type="ECO:0000259" key="3">
    <source>
        <dbReference type="PROSITE" id="PS50076"/>
    </source>
</evidence>
<evidence type="ECO:0000313" key="4">
    <source>
        <dbReference type="EMBL" id="PWA45961.1"/>
    </source>
</evidence>
<dbReference type="OrthoDB" id="1507364at2759"/>
<feature type="region of interest" description="Disordered" evidence="1">
    <location>
        <begin position="1"/>
        <end position="56"/>
    </location>
</feature>
<keyword evidence="2" id="KW-1133">Transmembrane helix</keyword>
<feature type="transmembrane region" description="Helical" evidence="2">
    <location>
        <begin position="164"/>
        <end position="183"/>
    </location>
</feature>
<feature type="compositionally biased region" description="Polar residues" evidence="1">
    <location>
        <begin position="1"/>
        <end position="12"/>
    </location>
</feature>
<proteinExistence type="predicted"/>
<feature type="transmembrane region" description="Helical" evidence="2">
    <location>
        <begin position="203"/>
        <end position="226"/>
    </location>
</feature>
<dbReference type="PANTHER" id="PTHR45270">
    <property type="entry name" value="OS03G0832900 PROTEIN"/>
    <property type="match status" value="1"/>
</dbReference>
<comment type="caution">
    <text evidence="4">The sequence shown here is derived from an EMBL/GenBank/DDBJ whole genome shotgun (WGS) entry which is preliminary data.</text>
</comment>
<accession>A0A2U1LAH4</accession>
<dbReference type="SMART" id="SM00271">
    <property type="entry name" value="DnaJ"/>
    <property type="match status" value="1"/>
</dbReference>
<feature type="transmembrane region" description="Helical" evidence="2">
    <location>
        <begin position="233"/>
        <end position="255"/>
    </location>
</feature>
<organism evidence="4 5">
    <name type="scientific">Artemisia annua</name>
    <name type="common">Sweet wormwood</name>
    <dbReference type="NCBI Taxonomy" id="35608"/>
    <lineage>
        <taxon>Eukaryota</taxon>
        <taxon>Viridiplantae</taxon>
        <taxon>Streptophyta</taxon>
        <taxon>Embryophyta</taxon>
        <taxon>Tracheophyta</taxon>
        <taxon>Spermatophyta</taxon>
        <taxon>Magnoliopsida</taxon>
        <taxon>eudicotyledons</taxon>
        <taxon>Gunneridae</taxon>
        <taxon>Pentapetalae</taxon>
        <taxon>asterids</taxon>
        <taxon>campanulids</taxon>
        <taxon>Asterales</taxon>
        <taxon>Asteraceae</taxon>
        <taxon>Asteroideae</taxon>
        <taxon>Anthemideae</taxon>
        <taxon>Artemisiinae</taxon>
        <taxon>Artemisia</taxon>
    </lineage>
</organism>
<dbReference type="CDD" id="cd06257">
    <property type="entry name" value="DnaJ"/>
    <property type="match status" value="1"/>
</dbReference>
<dbReference type="Proteomes" id="UP000245207">
    <property type="component" value="Unassembled WGS sequence"/>
</dbReference>
<dbReference type="AlphaFoldDB" id="A0A2U1LAH4"/>
<dbReference type="InterPro" id="IPR018253">
    <property type="entry name" value="DnaJ_domain_CS"/>
</dbReference>
<dbReference type="Gene3D" id="1.10.287.110">
    <property type="entry name" value="DnaJ domain"/>
    <property type="match status" value="1"/>
</dbReference>
<dbReference type="EMBL" id="PKPP01010517">
    <property type="protein sequence ID" value="PWA45961.1"/>
    <property type="molecule type" value="Genomic_DNA"/>
</dbReference>
<dbReference type="SUPFAM" id="SSF46565">
    <property type="entry name" value="Chaperone J-domain"/>
    <property type="match status" value="1"/>
</dbReference>
<dbReference type="Pfam" id="PF00226">
    <property type="entry name" value="DnaJ"/>
    <property type="match status" value="1"/>
</dbReference>
<protein>
    <submittedName>
        <fullName evidence="4">Chaperone DnaJ-domain superfamily protein</fullName>
    </submittedName>
</protein>
<keyword evidence="2" id="KW-0812">Transmembrane</keyword>
<feature type="transmembrane region" description="Helical" evidence="2">
    <location>
        <begin position="261"/>
        <end position="283"/>
    </location>
</feature>
<name>A0A2U1LAH4_ARTAN</name>
<evidence type="ECO:0000256" key="2">
    <source>
        <dbReference type="SAM" id="Phobius"/>
    </source>
</evidence>
<evidence type="ECO:0000256" key="1">
    <source>
        <dbReference type="SAM" id="MobiDB-lite"/>
    </source>
</evidence>
<dbReference type="InterPro" id="IPR036869">
    <property type="entry name" value="J_dom_sf"/>
</dbReference>
<sequence>MAVNGNQHYESTSNHKRGGPQSVSAVPDRKGKGNVSTMKDFKTEELKNDTQPNMNKSRNHIKVEKSESCNSTSQYYSAMSTIESYCSDGEECTSARRSFRKSLNGLDGDGERESVGGTRLKMFVMSVLLASIKWSKPLINTLVTKILVSIDYVRMEVKRAYPIVLSWLKVLTNILLHLLLVWLNFSHRGINSVVHMGTSAVYTVAWCSLFSVVAMVGVRNLVAVLVVVRLGELFLGTGFGLLSIPFLGTVFFWLYGTFWPTISIILCGLIALAFDLQCVALLIATIYSLYSAWTHVGWLGVILALNLSFFSSDADYFFMTNDNTGPEPTPEVHAWTNQPANRGFGVASTSGSGFASVSTSEDEVLRLLNASDHYSTFGFPKFQEIDVSILKREYRKKAILVHPDKNMGNEKAADAFKKLQEAYEVLLDASKRKAYNDKLRREDLMNCLRSSPSRYASQSFSRYRHGSQGFARPQHASQCFARS</sequence>